<comment type="similarity">
    <text evidence="9">Belongs to the NFYC/HAP5 subunit family.</text>
</comment>
<dbReference type="InterPro" id="IPR007125">
    <property type="entry name" value="H2A/H2B/H3"/>
</dbReference>
<sequence length="330" mass="37626">MSAEQNGSAMTEAQEQLKNFWIKTMDDINNLKSNEFKTQELPLARIKKIMKMDEDVKMISAEAPVLFAKAAEIFINELTLRGWVHAEDNKRRTLQRNDIAMAITKYDQFDFLIDIVPREEIRPAKKEDALETNKMFYVVDQPAPTPQLQVQASQVIPQQIQLLQGSNGVILSQPVIDATHHQLQQQQQQQHPAQQIIQLQAAPQQAAQQTITQTQQQQQLQQQLQQQQLQQQQQQQQQTMQVFTQVVGPNGDVQQIPIQLTPSQLQQIALQMQGKQPGQQIVIHTAGTIDQSNSTNATTIDQSQQQQQQQQQFNTQTIYSQIPMYSQNSG</sequence>
<evidence type="ECO:0000256" key="4">
    <source>
        <dbReference type="ARBA" id="ARBA00023159"/>
    </source>
</evidence>
<dbReference type="AlphaFoldDB" id="T1FM31"/>
<dbReference type="KEGG" id="hro:HELRODRAFT_184852"/>
<dbReference type="GO" id="GO:0000981">
    <property type="term" value="F:DNA-binding transcription factor activity, RNA polymerase II-specific"/>
    <property type="evidence" value="ECO:0000318"/>
    <property type="project" value="GO_Central"/>
</dbReference>
<dbReference type="GO" id="GO:0046982">
    <property type="term" value="F:protein heterodimerization activity"/>
    <property type="evidence" value="ECO:0007669"/>
    <property type="project" value="InterPro"/>
</dbReference>
<keyword evidence="6" id="KW-0539">Nucleus</keyword>
<dbReference type="InterPro" id="IPR009072">
    <property type="entry name" value="Histone-fold"/>
</dbReference>
<dbReference type="Proteomes" id="UP000015101">
    <property type="component" value="Unassembled WGS sequence"/>
</dbReference>
<dbReference type="EMBL" id="AMQM01000254">
    <property type="status" value="NOT_ANNOTATED_CDS"/>
    <property type="molecule type" value="Genomic_DNA"/>
</dbReference>
<dbReference type="GeneID" id="20209880"/>
<evidence type="ECO:0000256" key="10">
    <source>
        <dbReference type="ARBA" id="ARBA00040590"/>
    </source>
</evidence>
<evidence type="ECO:0000256" key="9">
    <source>
        <dbReference type="ARBA" id="ARBA00038129"/>
    </source>
</evidence>
<dbReference type="PANTHER" id="PTHR10252:SF8">
    <property type="entry name" value="NUCLEAR TRANSCRIPTION FACTOR Y SUBUNIT GAMMA"/>
    <property type="match status" value="1"/>
</dbReference>
<evidence type="ECO:0000313" key="16">
    <source>
        <dbReference type="Proteomes" id="UP000015101"/>
    </source>
</evidence>
<dbReference type="CTD" id="20209880"/>
<dbReference type="GO" id="GO:0016602">
    <property type="term" value="C:CCAAT-binding factor complex"/>
    <property type="evidence" value="ECO:0000318"/>
    <property type="project" value="GO_Central"/>
</dbReference>
<dbReference type="GO" id="GO:0006357">
    <property type="term" value="P:regulation of transcription by RNA polymerase II"/>
    <property type="evidence" value="ECO:0000318"/>
    <property type="project" value="GO_Central"/>
</dbReference>
<evidence type="ECO:0000256" key="6">
    <source>
        <dbReference type="ARBA" id="ARBA00023242"/>
    </source>
</evidence>
<dbReference type="CDD" id="cd22908">
    <property type="entry name" value="HFD_NFYC-like"/>
    <property type="match status" value="1"/>
</dbReference>
<dbReference type="OMA" id="AWIHTQD"/>
<evidence type="ECO:0000313" key="15">
    <source>
        <dbReference type="EnsemblMetazoa" id="HelroP184852"/>
    </source>
</evidence>
<evidence type="ECO:0000256" key="12">
    <source>
        <dbReference type="ARBA" id="ARBA00042663"/>
    </source>
</evidence>
<keyword evidence="5" id="KW-0804">Transcription</keyword>
<proteinExistence type="inferred from homology"/>
<reference evidence="16" key="1">
    <citation type="submission" date="2012-12" db="EMBL/GenBank/DDBJ databases">
        <authorList>
            <person name="Hellsten U."/>
            <person name="Grimwood J."/>
            <person name="Chapman J.A."/>
            <person name="Shapiro H."/>
            <person name="Aerts A."/>
            <person name="Otillar R.P."/>
            <person name="Terry A.Y."/>
            <person name="Boore J.L."/>
            <person name="Simakov O."/>
            <person name="Marletaz F."/>
            <person name="Cho S.-J."/>
            <person name="Edsinger-Gonzales E."/>
            <person name="Havlak P."/>
            <person name="Kuo D.-H."/>
            <person name="Larsson T."/>
            <person name="Lv J."/>
            <person name="Arendt D."/>
            <person name="Savage R."/>
            <person name="Osoegawa K."/>
            <person name="de Jong P."/>
            <person name="Lindberg D.R."/>
            <person name="Seaver E.C."/>
            <person name="Weisblat D.A."/>
            <person name="Putnam N.H."/>
            <person name="Grigoriev I.V."/>
            <person name="Rokhsar D.S."/>
        </authorList>
    </citation>
    <scope>NUCLEOTIDE SEQUENCE</scope>
</reference>
<comment type="function">
    <text evidence="7">Component of the sequence-specific heterotrimeric transcription factor (NF-Y) which specifically recognizes a 5'-CCAAT-3' box motif found in the promoters of its target genes. NF-Y can function as both an activator and a repressor, depending on its interacting cofactors.</text>
</comment>
<accession>T1FM31</accession>
<keyword evidence="16" id="KW-1185">Reference proteome</keyword>
<evidence type="ECO:0000256" key="5">
    <source>
        <dbReference type="ARBA" id="ARBA00023163"/>
    </source>
</evidence>
<evidence type="ECO:0000313" key="14">
    <source>
        <dbReference type="EMBL" id="ESO12882.1"/>
    </source>
</evidence>
<dbReference type="OrthoDB" id="1272441at2759"/>
<dbReference type="GO" id="GO:0005634">
    <property type="term" value="C:nucleus"/>
    <property type="evidence" value="ECO:0000318"/>
    <property type="project" value="GO_Central"/>
</dbReference>
<dbReference type="InParanoid" id="T1FM31"/>
<dbReference type="PANTHER" id="PTHR10252">
    <property type="entry name" value="HISTONE-LIKE TRANSCRIPTION FACTOR CCAAT-RELATED"/>
    <property type="match status" value="1"/>
</dbReference>
<gene>
    <name evidence="15" type="primary">20209880</name>
    <name evidence="14" type="ORF">HELRODRAFT_184852</name>
</gene>
<dbReference type="EnsemblMetazoa" id="HelroT184852">
    <property type="protein sequence ID" value="HelroP184852"/>
    <property type="gene ID" value="HelroG184852"/>
</dbReference>
<protein>
    <recommendedName>
        <fullName evidence="10">Nuclear transcription factor Y subunit gamma</fullName>
    </recommendedName>
    <alternativeName>
        <fullName evidence="11">CAAT box DNA-binding protein subunit C</fullName>
    </alternativeName>
    <alternativeName>
        <fullName evidence="12">Nuclear transcription factor Y subunit C</fullName>
    </alternativeName>
</protein>
<keyword evidence="2" id="KW-0805">Transcription regulation</keyword>
<reference evidence="15" key="3">
    <citation type="submission" date="2015-06" db="UniProtKB">
        <authorList>
            <consortium name="EnsemblMetazoa"/>
        </authorList>
    </citation>
    <scope>IDENTIFICATION</scope>
</reference>
<dbReference type="InterPro" id="IPR050568">
    <property type="entry name" value="Transcr_DNA_Rep_Reg"/>
</dbReference>
<feature type="domain" description="Core Histone H2A/H2B/H3" evidence="13">
    <location>
        <begin position="21"/>
        <end position="103"/>
    </location>
</feature>
<evidence type="ECO:0000256" key="1">
    <source>
        <dbReference type="ARBA" id="ARBA00004123"/>
    </source>
</evidence>
<dbReference type="RefSeq" id="XP_009009602.1">
    <property type="nucleotide sequence ID" value="XM_009011354.1"/>
</dbReference>
<evidence type="ECO:0000259" key="13">
    <source>
        <dbReference type="Pfam" id="PF00125"/>
    </source>
</evidence>
<comment type="subunit">
    <text evidence="8">Heterotrimeric transcription factor composed of three components, NF-YA, NF-YB and NF-YC. NF-YB and NF-YC must interact and dimerize for NF-YA association and DNA binding.</text>
</comment>
<keyword evidence="3" id="KW-0238">DNA-binding</keyword>
<dbReference type="FunFam" id="1.10.20.10:FF:000006">
    <property type="entry name" value="Nuclear transcription factor Y subunit gamma"/>
    <property type="match status" value="1"/>
</dbReference>
<dbReference type="GO" id="GO:0003677">
    <property type="term" value="F:DNA binding"/>
    <property type="evidence" value="ECO:0007669"/>
    <property type="project" value="UniProtKB-KW"/>
</dbReference>
<dbReference type="SUPFAM" id="SSF47113">
    <property type="entry name" value="Histone-fold"/>
    <property type="match status" value="1"/>
</dbReference>
<evidence type="ECO:0000256" key="2">
    <source>
        <dbReference type="ARBA" id="ARBA00023015"/>
    </source>
</evidence>
<dbReference type="STRING" id="6412.T1FM31"/>
<dbReference type="Pfam" id="PF00125">
    <property type="entry name" value="Histone"/>
    <property type="match status" value="1"/>
</dbReference>
<comment type="subcellular location">
    <subcellularLocation>
        <location evidence="1">Nucleus</location>
    </subcellularLocation>
</comment>
<evidence type="ECO:0000256" key="7">
    <source>
        <dbReference type="ARBA" id="ARBA00025263"/>
    </source>
</evidence>
<name>T1FM31_HELRO</name>
<reference evidence="14 16" key="2">
    <citation type="journal article" date="2013" name="Nature">
        <title>Insights into bilaterian evolution from three spiralian genomes.</title>
        <authorList>
            <person name="Simakov O."/>
            <person name="Marletaz F."/>
            <person name="Cho S.J."/>
            <person name="Edsinger-Gonzales E."/>
            <person name="Havlak P."/>
            <person name="Hellsten U."/>
            <person name="Kuo D.H."/>
            <person name="Larsson T."/>
            <person name="Lv J."/>
            <person name="Arendt D."/>
            <person name="Savage R."/>
            <person name="Osoegawa K."/>
            <person name="de Jong P."/>
            <person name="Grimwood J."/>
            <person name="Chapman J.A."/>
            <person name="Shapiro H."/>
            <person name="Aerts A."/>
            <person name="Otillar R.P."/>
            <person name="Terry A.Y."/>
            <person name="Boore J.L."/>
            <person name="Grigoriev I.V."/>
            <person name="Lindberg D.R."/>
            <person name="Seaver E.C."/>
            <person name="Weisblat D.A."/>
            <person name="Putnam N.H."/>
            <person name="Rokhsar D.S."/>
        </authorList>
    </citation>
    <scope>NUCLEOTIDE SEQUENCE</scope>
</reference>
<dbReference type="eggNOG" id="KOG1657">
    <property type="taxonomic scope" value="Eukaryota"/>
</dbReference>
<evidence type="ECO:0000256" key="11">
    <source>
        <dbReference type="ARBA" id="ARBA00042333"/>
    </source>
</evidence>
<dbReference type="Gene3D" id="1.10.20.10">
    <property type="entry name" value="Histone, subunit A"/>
    <property type="match status" value="1"/>
</dbReference>
<evidence type="ECO:0000256" key="8">
    <source>
        <dbReference type="ARBA" id="ARBA00025911"/>
    </source>
</evidence>
<dbReference type="HOGENOM" id="CLU_045277_2_1_1"/>
<organism evidence="15 16">
    <name type="scientific">Helobdella robusta</name>
    <name type="common">Californian leech</name>
    <dbReference type="NCBI Taxonomy" id="6412"/>
    <lineage>
        <taxon>Eukaryota</taxon>
        <taxon>Metazoa</taxon>
        <taxon>Spiralia</taxon>
        <taxon>Lophotrochozoa</taxon>
        <taxon>Annelida</taxon>
        <taxon>Clitellata</taxon>
        <taxon>Hirudinea</taxon>
        <taxon>Rhynchobdellida</taxon>
        <taxon>Glossiphoniidae</taxon>
        <taxon>Helobdella</taxon>
    </lineage>
</organism>
<dbReference type="EMBL" id="KB095811">
    <property type="protein sequence ID" value="ESO12882.1"/>
    <property type="molecule type" value="Genomic_DNA"/>
</dbReference>
<evidence type="ECO:0000256" key="3">
    <source>
        <dbReference type="ARBA" id="ARBA00023125"/>
    </source>
</evidence>
<keyword evidence="4" id="KW-0010">Activator</keyword>